<accession>A0A5B8LI59</accession>
<keyword evidence="2" id="KW-1185">Reference proteome</keyword>
<evidence type="ECO:0000313" key="2">
    <source>
        <dbReference type="Proteomes" id="UP000315673"/>
    </source>
</evidence>
<dbReference type="AlphaFoldDB" id="A0A5B8LI59"/>
<reference evidence="1 2" key="1">
    <citation type="submission" date="2019-07" db="EMBL/GenBank/DDBJ databases">
        <title>Full genome sequence of Sphingomonas sp. 4R-6-7(HKS19).</title>
        <authorList>
            <person name="Im W.-T."/>
        </authorList>
    </citation>
    <scope>NUCLEOTIDE SEQUENCE [LARGE SCALE GENOMIC DNA]</scope>
    <source>
        <strain evidence="1 2">HKS19</strain>
    </source>
</reference>
<evidence type="ECO:0000313" key="1">
    <source>
        <dbReference type="EMBL" id="QDZ07576.1"/>
    </source>
</evidence>
<dbReference type="KEGG" id="spai:FPZ24_08815"/>
<dbReference type="EMBL" id="CP042306">
    <property type="protein sequence ID" value="QDZ07576.1"/>
    <property type="molecule type" value="Genomic_DNA"/>
</dbReference>
<proteinExistence type="predicted"/>
<name>A0A5B8LI59_9SPHN</name>
<dbReference type="RefSeq" id="WP_146571179.1">
    <property type="nucleotide sequence ID" value="NZ_CP042306.1"/>
</dbReference>
<protein>
    <submittedName>
        <fullName evidence="1">Uncharacterized protein</fullName>
    </submittedName>
</protein>
<organism evidence="1 2">
    <name type="scientific">Sphingomonas panacisoli</name>
    <dbReference type="NCBI Taxonomy" id="1813879"/>
    <lineage>
        <taxon>Bacteria</taxon>
        <taxon>Pseudomonadati</taxon>
        <taxon>Pseudomonadota</taxon>
        <taxon>Alphaproteobacteria</taxon>
        <taxon>Sphingomonadales</taxon>
        <taxon>Sphingomonadaceae</taxon>
        <taxon>Sphingomonas</taxon>
    </lineage>
</organism>
<gene>
    <name evidence="1" type="ORF">FPZ24_08815</name>
</gene>
<sequence length="65" mass="7091">MLEALRNALANNNNVLMVRICTAGQKIPNERAIIAVDEVGVVVQGAHDGEFYVQPWSNIAWIAVS</sequence>
<dbReference type="Proteomes" id="UP000315673">
    <property type="component" value="Chromosome"/>
</dbReference>